<keyword evidence="1" id="KW-0808">Transferase</keyword>
<evidence type="ECO:0000256" key="2">
    <source>
        <dbReference type="ARBA" id="ARBA00023315"/>
    </source>
</evidence>
<organism evidence="4 5">
    <name type="scientific">Paenibacillus cellulosilyticus</name>
    <dbReference type="NCBI Taxonomy" id="375489"/>
    <lineage>
        <taxon>Bacteria</taxon>
        <taxon>Bacillati</taxon>
        <taxon>Bacillota</taxon>
        <taxon>Bacilli</taxon>
        <taxon>Bacillales</taxon>
        <taxon>Paenibacillaceae</taxon>
        <taxon>Paenibacillus</taxon>
    </lineage>
</organism>
<gene>
    <name evidence="4" type="ORF">DFQ01_11873</name>
</gene>
<keyword evidence="2" id="KW-0012">Acyltransferase</keyword>
<dbReference type="InterPro" id="IPR050832">
    <property type="entry name" value="Bact_Acetyltransf"/>
</dbReference>
<dbReference type="GO" id="GO:0016747">
    <property type="term" value="F:acyltransferase activity, transferring groups other than amino-acyl groups"/>
    <property type="evidence" value="ECO:0007669"/>
    <property type="project" value="InterPro"/>
</dbReference>
<evidence type="ECO:0000259" key="3">
    <source>
        <dbReference type="PROSITE" id="PS51186"/>
    </source>
</evidence>
<dbReference type="SUPFAM" id="SSF55729">
    <property type="entry name" value="Acyl-CoA N-acyltransferases (Nat)"/>
    <property type="match status" value="1"/>
</dbReference>
<keyword evidence="5" id="KW-1185">Reference proteome</keyword>
<dbReference type="InterPro" id="IPR016181">
    <property type="entry name" value="Acyl_CoA_acyltransferase"/>
</dbReference>
<keyword evidence="4" id="KW-0687">Ribonucleoprotein</keyword>
<dbReference type="RefSeq" id="WP_245946798.1">
    <property type="nucleotide sequence ID" value="NZ_CP054609.1"/>
</dbReference>
<comment type="caution">
    <text evidence="4">The sequence shown here is derived from an EMBL/GenBank/DDBJ whole genome shotgun (WGS) entry which is preliminary data.</text>
</comment>
<dbReference type="AlphaFoldDB" id="A0A2V2YQ95"/>
<dbReference type="PROSITE" id="PS51186">
    <property type="entry name" value="GNAT"/>
    <property type="match status" value="1"/>
</dbReference>
<keyword evidence="4" id="KW-0689">Ribosomal protein</keyword>
<sequence length="152" mass="17107">MTEAKKEVRRAYIHDAEDLARLNEVFNGVVMTPEEVRDSLLRSNELVAIAVLNGNTVGYACAQYFESFCYHEKHGYLTEMFIEESARGRGLATMLMAHIEDELRTRGVSEVSVLTGADNEIAIKAYERFQYVRQADAVLQKTLPGKSSKPSE</sequence>
<dbReference type="PANTHER" id="PTHR43877">
    <property type="entry name" value="AMINOALKYLPHOSPHONATE N-ACETYLTRANSFERASE-RELATED-RELATED"/>
    <property type="match status" value="1"/>
</dbReference>
<evidence type="ECO:0000313" key="5">
    <source>
        <dbReference type="Proteomes" id="UP000246635"/>
    </source>
</evidence>
<dbReference type="GO" id="GO:0005840">
    <property type="term" value="C:ribosome"/>
    <property type="evidence" value="ECO:0007669"/>
    <property type="project" value="UniProtKB-KW"/>
</dbReference>
<evidence type="ECO:0000256" key="1">
    <source>
        <dbReference type="ARBA" id="ARBA00022679"/>
    </source>
</evidence>
<evidence type="ECO:0000313" key="4">
    <source>
        <dbReference type="EMBL" id="PWV98438.1"/>
    </source>
</evidence>
<name>A0A2V2YQ95_9BACL</name>
<protein>
    <submittedName>
        <fullName evidence="4">Ribosomal protein S18 acetylase RimI-like enzyme</fullName>
    </submittedName>
</protein>
<feature type="domain" description="N-acetyltransferase" evidence="3">
    <location>
        <begin position="6"/>
        <end position="144"/>
    </location>
</feature>
<dbReference type="InterPro" id="IPR000182">
    <property type="entry name" value="GNAT_dom"/>
</dbReference>
<proteinExistence type="predicted"/>
<dbReference type="Pfam" id="PF00583">
    <property type="entry name" value="Acetyltransf_1"/>
    <property type="match status" value="1"/>
</dbReference>
<dbReference type="Gene3D" id="3.40.630.30">
    <property type="match status" value="1"/>
</dbReference>
<reference evidence="4 5" key="1">
    <citation type="submission" date="2018-05" db="EMBL/GenBank/DDBJ databases">
        <title>Genomic Encyclopedia of Type Strains, Phase III (KMG-III): the genomes of soil and plant-associated and newly described type strains.</title>
        <authorList>
            <person name="Whitman W."/>
        </authorList>
    </citation>
    <scope>NUCLEOTIDE SEQUENCE [LARGE SCALE GENOMIC DNA]</scope>
    <source>
        <strain evidence="4 5">CECT 5696</strain>
    </source>
</reference>
<dbReference type="EMBL" id="QGTQ01000018">
    <property type="protein sequence ID" value="PWV98438.1"/>
    <property type="molecule type" value="Genomic_DNA"/>
</dbReference>
<dbReference type="CDD" id="cd04301">
    <property type="entry name" value="NAT_SF"/>
    <property type="match status" value="1"/>
</dbReference>
<dbReference type="Proteomes" id="UP000246635">
    <property type="component" value="Unassembled WGS sequence"/>
</dbReference>
<accession>A0A2V2YQ95</accession>